<dbReference type="Gene3D" id="3.70.10.10">
    <property type="match status" value="1"/>
</dbReference>
<dbReference type="InterPro" id="IPR029775">
    <property type="entry name" value="NPHP4"/>
</dbReference>
<sequence>MELHYEIPCERIRVFLAALQSLSAIDKEVSFESEGTKQLTLRSINDAQSAAGHVTFASDFFSKPIHLHVPSSQPPLRADRIIAKCKLYNKLCCNVFRSISIVQSVHFVIRLEPFHSDSKFNESDSRSRKRRREIESEQTSSSDECPVSAGDSILDAIELIWELHCDHDILKTHRLQVGTCDLLRPLFDYDAALNRLVMHQHTLASILDPVRHANEIRFTFSSSHVRMETSVAQSAKDKSLLHTEAAFEIRELTEYELHKNETIELVFSSRELKTFQTFCKVSDVPSISVHFDLGGRMDVIDARVGRVKVSGIQGAILSLDVPLKNLYTMSSTSEDPSSSSVSSEEHDSSSSSDSRRLRSQSKPPIERERQFDLFRERNWVLPTPSQVIRSGRARGFCLQIISLENVPVPTIIPLVEPHETEARRPSIWTIGFHVSLFHIVSRRFFGNTWVSPSYPIASTDISELQQNPTQTLKSVLSSMTLESQVYCVSDICDPNCYVILEIVLTEKDAHTNVLIAASGCGWTAIPIFTLLASQENVSVNASIFTKSPRILWELTDQDKGHFVWDRLKQHPGSTLLYKIHEKASLASREGQSLIRPNEWIGPQDTIVGLRSELLDENMLNLAESFPLIIRAAHVLVNARKELEIDLIERLRLSRLADASSRFQGASLQGEISARNLKLGNHNGRRFRSKMVVVPLKTNNIDSDMLECVPTASKLSGYCLHPLMALVVVVQFTVHFRVIWSEKKKQQALRAAKQAAPIPLPEQDTTTVTVGARAVILSDGQTLETGNMMIDLHAGASCRPYTDTAIYISETQAKAYSPLFTDSIQHIGSVTLEILPPVQKNSPVKVTPRQKASEKVPSVCLSPPKPIPTLSRATKATLARFGVVDRARANASPEKNIEAELADIKTRHEIRFHFAAIRPTSLLQTDHCISLSFQFFRFPPSHTEHMRLHPLGKECENTTFLLCETESTQPSVPLEFDIDTVDGDRSEAYTFASYLLHQKLMIDVWDVPSGMQLGSCYLPLHPLMRQGSDHAKFQAEIDIKEPIARIWDRHGGGLRPIDVGAYVRGETTRTIAKLQILMSNFGVHTSRLGRFDEKKRIPEPIQPIKQRTIAKSVVSDQMDFYQEQVNSCRTGKDSGASDFISERELELLYKYFDVTEDEKIPCDLERKNGLVALLSLESQPCESEAECKVSEGSTEQQGEGINELSRILRHLVLEAKEHGVDLETSFAHFDPEKRNEVTFESFADRITRLGNAFGRFRRAELEALAAKIASKGLNTLRFEDFRVFVEDKVATDEPKQKTECLRTAVKSEIKRLELHSNPKIRAIQLKIRNAALDAYKRGIIPLALLSKYIEHRISDKWLLKVEFIQFLRELGLAIQSEKTFSSGPVPSTQEESAIRVTTRLHDPLYARQLARLANYRRHITSSRPTKSPNQVDGKSLNTDEINQFAHHKEELKRVVAGYRDGYKKSLAYSLLKAQTTIEITLCPSFGALLFFELPLGNPYDQAERFRVEMSVQPDDPALDIDIVRDATEWAFLRKQFPNASWSQNRNPKQSPIQPVEKDMIDNEYELLLESDDQVQIPFRLRWLSEQPTNVPELVIQLKSCTHRHVIARYQIQLSVKRFICDRVFRFQHTTSNVWHAQFRIQPNKVVVCMDRSVVIENPSSNPSNTLTKHNLISLKCRLSTCPSMKSFHVILYHDTFCAAIFEIWQIRIQIMHQVSLQATLGQPAYIDLLLADVSRNDDLNRLVRCFSLSKRELVFSPQTFQLFDAGGRVECQFCCLEWTRETQESFGRSENGQPFLVVIIHLVDIRSLHIVQAWKLNVFLALPAVTKQYELLLSQQEEGSRPVQKKIAYTNPWEYQQTLLLRSSDPTLMIARESVIHVLPRQKIFLRLVFPSRLNAQERECSEGLRDKIYASPLTVYLFLLSEEIRQQEECLRFKLSYMDP</sequence>
<dbReference type="PANTHER" id="PTHR31043">
    <property type="entry name" value="NEPHROCYSTIN-4"/>
    <property type="match status" value="1"/>
</dbReference>
<feature type="compositionally biased region" description="Low complexity" evidence="1">
    <location>
        <begin position="330"/>
        <end position="342"/>
    </location>
</feature>
<feature type="compositionally biased region" description="Basic and acidic residues" evidence="1">
    <location>
        <begin position="343"/>
        <end position="356"/>
    </location>
</feature>
<dbReference type="STRING" id="65357.A0A024G9G5"/>
<proteinExistence type="predicted"/>
<feature type="domain" description="NPHP4 C2-like" evidence="2">
    <location>
        <begin position="897"/>
        <end position="1065"/>
    </location>
</feature>
<dbReference type="GO" id="GO:0005856">
    <property type="term" value="C:cytoskeleton"/>
    <property type="evidence" value="ECO:0007669"/>
    <property type="project" value="InterPro"/>
</dbReference>
<evidence type="ECO:0000259" key="3">
    <source>
        <dbReference type="Pfam" id="PF26189"/>
    </source>
</evidence>
<dbReference type="GO" id="GO:0000077">
    <property type="term" value="P:DNA damage checkpoint signaling"/>
    <property type="evidence" value="ECO:0007669"/>
    <property type="project" value="InterPro"/>
</dbReference>
<dbReference type="InterPro" id="IPR058688">
    <property type="entry name" value="Ig_NPHP4_2nd"/>
</dbReference>
<name>A0A024G9G5_9STRA</name>
<dbReference type="GO" id="GO:0097730">
    <property type="term" value="C:non-motile cilium"/>
    <property type="evidence" value="ECO:0007669"/>
    <property type="project" value="InterPro"/>
</dbReference>
<evidence type="ECO:0000259" key="2">
    <source>
        <dbReference type="Pfam" id="PF26186"/>
    </source>
</evidence>
<dbReference type="Pfam" id="PF04139">
    <property type="entry name" value="Rad9"/>
    <property type="match status" value="1"/>
</dbReference>
<dbReference type="GO" id="GO:0090090">
    <property type="term" value="P:negative regulation of canonical Wnt signaling pathway"/>
    <property type="evidence" value="ECO:0007669"/>
    <property type="project" value="InterPro"/>
</dbReference>
<dbReference type="PANTHER" id="PTHR31043:SF3">
    <property type="entry name" value="NEPHROCYSTIN-4"/>
    <property type="match status" value="1"/>
</dbReference>
<dbReference type="InParanoid" id="A0A024G9G5"/>
<feature type="region of interest" description="Disordered" evidence="1">
    <location>
        <begin position="118"/>
        <end position="147"/>
    </location>
</feature>
<keyword evidence="5" id="KW-1185">Reference proteome</keyword>
<dbReference type="GO" id="GO:0030896">
    <property type="term" value="C:checkpoint clamp complex"/>
    <property type="evidence" value="ECO:0007669"/>
    <property type="project" value="InterPro"/>
</dbReference>
<dbReference type="Pfam" id="PF26186">
    <property type="entry name" value="NPHP4_C2_3rd"/>
    <property type="match status" value="1"/>
</dbReference>
<gene>
    <name evidence="4" type="ORF">BN9_043000</name>
</gene>
<organism evidence="4 5">
    <name type="scientific">Albugo candida</name>
    <dbReference type="NCBI Taxonomy" id="65357"/>
    <lineage>
        <taxon>Eukaryota</taxon>
        <taxon>Sar</taxon>
        <taxon>Stramenopiles</taxon>
        <taxon>Oomycota</taxon>
        <taxon>Peronosporomycetes</taxon>
        <taxon>Albuginales</taxon>
        <taxon>Albuginaceae</taxon>
        <taxon>Albugo</taxon>
    </lineage>
</organism>
<evidence type="ECO:0000313" key="4">
    <source>
        <dbReference type="EMBL" id="CCI43516.1"/>
    </source>
</evidence>
<dbReference type="Proteomes" id="UP000053237">
    <property type="component" value="Unassembled WGS sequence"/>
</dbReference>
<dbReference type="EMBL" id="CAIX01000050">
    <property type="protein sequence ID" value="CCI43516.1"/>
    <property type="molecule type" value="Genomic_DNA"/>
</dbReference>
<comment type="caution">
    <text evidence="4">The sequence shown here is derived from an EMBL/GenBank/DDBJ whole genome shotgun (WGS) entry which is preliminary data.</text>
</comment>
<dbReference type="OrthoDB" id="313446at2759"/>
<evidence type="ECO:0000256" key="1">
    <source>
        <dbReference type="SAM" id="MobiDB-lite"/>
    </source>
</evidence>
<dbReference type="Pfam" id="PF26189">
    <property type="entry name" value="Ig_NPHP4_2nd"/>
    <property type="match status" value="1"/>
</dbReference>
<protein>
    <submittedName>
        <fullName evidence="4">Uncharacterized protein</fullName>
    </submittedName>
</protein>
<dbReference type="InterPro" id="IPR058765">
    <property type="entry name" value="NPHP4_C2-like"/>
</dbReference>
<accession>A0A024G9G5</accession>
<evidence type="ECO:0000313" key="5">
    <source>
        <dbReference type="Proteomes" id="UP000053237"/>
    </source>
</evidence>
<feature type="domain" description="NPHP4 Ig-like" evidence="3">
    <location>
        <begin position="1634"/>
        <end position="1707"/>
    </location>
</feature>
<feature type="region of interest" description="Disordered" evidence="1">
    <location>
        <begin position="329"/>
        <end position="364"/>
    </location>
</feature>
<dbReference type="InterPro" id="IPR007268">
    <property type="entry name" value="Rad9/Ddc1"/>
</dbReference>
<reference evidence="4 5" key="1">
    <citation type="submission" date="2012-05" db="EMBL/GenBank/DDBJ databases">
        <title>Recombination and specialization in a pathogen metapopulation.</title>
        <authorList>
            <person name="Gardiner A."/>
            <person name="Kemen E."/>
            <person name="Schultz-Larsen T."/>
            <person name="MacLean D."/>
            <person name="Van Oosterhout C."/>
            <person name="Jones J.D.G."/>
        </authorList>
    </citation>
    <scope>NUCLEOTIDE SEQUENCE [LARGE SCALE GENOMIC DNA]</scope>
    <source>
        <strain evidence="4 5">Ac Nc2</strain>
    </source>
</reference>